<dbReference type="AlphaFoldDB" id="A0A2U2HH19"/>
<feature type="compositionally biased region" description="Pro residues" evidence="1">
    <location>
        <begin position="614"/>
        <end position="627"/>
    </location>
</feature>
<keyword evidence="3" id="KW-1185">Reference proteome</keyword>
<accession>A0A2U2HH19</accession>
<reference evidence="2 3" key="1">
    <citation type="submission" date="2018-04" db="EMBL/GenBank/DDBJ databases">
        <title>Massilia violaceinigra sp. nov., a novel purple-pigmented bacterium isolated from Tianshan glacier, Xinjiang, China.</title>
        <authorList>
            <person name="Wang H."/>
        </authorList>
    </citation>
    <scope>NUCLEOTIDE SEQUENCE [LARGE SCALE GENOMIC DNA]</scope>
    <source>
        <strain evidence="2 3">B448-2</strain>
    </source>
</reference>
<evidence type="ECO:0000256" key="1">
    <source>
        <dbReference type="SAM" id="MobiDB-lite"/>
    </source>
</evidence>
<dbReference type="Pfam" id="PF05960">
    <property type="entry name" value="DUF885"/>
    <property type="match status" value="1"/>
</dbReference>
<comment type="caution">
    <text evidence="2">The sequence shown here is derived from an EMBL/GenBank/DDBJ whole genome shotgun (WGS) entry which is preliminary data.</text>
</comment>
<sequence length="634" mass="69439">MAADTPSLPHHRAGARQRFARCTRIAFSSLEPRMRKLLVLCVFVIAPCTSMAAGNPDAAARALFDAEWQWRMQNRPELATAAGDHRYNATLSDTSLAGSRAATAHAQQMLEQALQLEHDKLSPQNQLSLELFVYEQAQKLEAASFYPYQVQPLSGHEGIHISFAQLVAQMPFAHETDYRNYLARIEALPAHIDGIIEQLGEGLKTGWSTPRAVLRPVPELLRQLREGVESGALGLPFRQIPATIPKAVRDELAAAGPAALRARAAPALQRLEQYLRADYLPLSRESIGANALPGGNDYYAFLARVHSTADLTPSEIHALGLQEVARIRAGMRAAIARTGFAGNFAQFVRFATTDPRLFYKEPAPLLARYRSVVARASARLPELFAALPSEALVVKPVQALGAETQSPAYYQAGSLFTPAALVVNTSRLAARPIWEIETLALHEGVPGHHLQTARAHELADLPEFRRRGWYVAFGEGWALYAESLGPELGLMRDPFSRFGQLNSELFRAARLVVDTGIHARGWTRQQALDYLNANTANTAFDNEVEVDRYIGWPGQALGYKLGQLRIRALREQAQATLGARFDLRRFHGAVIDNGPLPLSLLEQQVGLWMASVAPPRPPPPAAPPAAPPALGGAR</sequence>
<dbReference type="InterPro" id="IPR010281">
    <property type="entry name" value="DUF885"/>
</dbReference>
<gene>
    <name evidence="2" type="ORF">C7C56_018830</name>
</gene>
<proteinExistence type="predicted"/>
<dbReference type="PANTHER" id="PTHR33361:SF2">
    <property type="entry name" value="DUF885 DOMAIN-CONTAINING PROTEIN"/>
    <property type="match status" value="1"/>
</dbReference>
<evidence type="ECO:0000313" key="2">
    <source>
        <dbReference type="EMBL" id="PWF44714.1"/>
    </source>
</evidence>
<evidence type="ECO:0000313" key="3">
    <source>
        <dbReference type="Proteomes" id="UP000241421"/>
    </source>
</evidence>
<protein>
    <submittedName>
        <fullName evidence="2">DUF885 domain-containing protein</fullName>
    </submittedName>
</protein>
<organism evidence="2 3">
    <name type="scientific">Massilia glaciei</name>
    <dbReference type="NCBI Taxonomy" id="1524097"/>
    <lineage>
        <taxon>Bacteria</taxon>
        <taxon>Pseudomonadati</taxon>
        <taxon>Pseudomonadota</taxon>
        <taxon>Betaproteobacteria</taxon>
        <taxon>Burkholderiales</taxon>
        <taxon>Oxalobacteraceae</taxon>
        <taxon>Telluria group</taxon>
        <taxon>Massilia</taxon>
    </lineage>
</organism>
<dbReference type="PANTHER" id="PTHR33361">
    <property type="entry name" value="GLR0591 PROTEIN"/>
    <property type="match status" value="1"/>
</dbReference>
<dbReference type="OrthoDB" id="9760040at2"/>
<dbReference type="EMBL" id="PXWF02000262">
    <property type="protein sequence ID" value="PWF44714.1"/>
    <property type="molecule type" value="Genomic_DNA"/>
</dbReference>
<feature type="region of interest" description="Disordered" evidence="1">
    <location>
        <begin position="612"/>
        <end position="634"/>
    </location>
</feature>
<name>A0A2U2HH19_9BURK</name>
<dbReference type="Proteomes" id="UP000241421">
    <property type="component" value="Unassembled WGS sequence"/>
</dbReference>